<dbReference type="GeneID" id="41589986"/>
<evidence type="ECO:0000256" key="1">
    <source>
        <dbReference type="SAM" id="Phobius"/>
    </source>
</evidence>
<evidence type="ECO:0000313" key="4">
    <source>
        <dbReference type="Proteomes" id="UP000193404"/>
    </source>
</evidence>
<feature type="transmembrane region" description="Helical" evidence="1">
    <location>
        <begin position="81"/>
        <end position="102"/>
    </location>
</feature>
<protein>
    <submittedName>
        <fullName evidence="3">Quinol oxidase</fullName>
    </submittedName>
</protein>
<keyword evidence="4" id="KW-1185">Reference proteome</keyword>
<name>A0A1W6JYD8_9CREN</name>
<evidence type="ECO:0000259" key="2">
    <source>
        <dbReference type="Pfam" id="PF04173"/>
    </source>
</evidence>
<feature type="domain" description="TQO small subunit DoxD" evidence="2">
    <location>
        <begin position="20"/>
        <end position="178"/>
    </location>
</feature>
<keyword evidence="1" id="KW-0472">Membrane</keyword>
<dbReference type="Pfam" id="PF04173">
    <property type="entry name" value="DoxD"/>
    <property type="match status" value="1"/>
</dbReference>
<dbReference type="Proteomes" id="UP000193404">
    <property type="component" value="Chromosome"/>
</dbReference>
<evidence type="ECO:0000313" key="3">
    <source>
        <dbReference type="EMBL" id="ARM75214.1"/>
    </source>
</evidence>
<dbReference type="KEGG" id="aman:B6F84_03655"/>
<feature type="transmembrane region" description="Helical" evidence="1">
    <location>
        <begin position="20"/>
        <end position="37"/>
    </location>
</feature>
<organism evidence="3 4">
    <name type="scientific">Acidianus manzaensis</name>
    <dbReference type="NCBI Taxonomy" id="282676"/>
    <lineage>
        <taxon>Archaea</taxon>
        <taxon>Thermoproteota</taxon>
        <taxon>Thermoprotei</taxon>
        <taxon>Sulfolobales</taxon>
        <taxon>Sulfolobaceae</taxon>
        <taxon>Acidianus</taxon>
    </lineage>
</organism>
<feature type="transmembrane region" description="Helical" evidence="1">
    <location>
        <begin position="109"/>
        <end position="129"/>
    </location>
</feature>
<dbReference type="NCBIfam" id="NF041179">
    <property type="entry name" value="TQO_large_DoxD"/>
    <property type="match status" value="1"/>
</dbReference>
<dbReference type="RefSeq" id="WP_148690976.1">
    <property type="nucleotide sequence ID" value="NZ_CP020477.1"/>
</dbReference>
<dbReference type="STRING" id="282676.B6F84_03655"/>
<keyword evidence="1" id="KW-1133">Transmembrane helix</keyword>
<dbReference type="InterPro" id="IPR007301">
    <property type="entry name" value="DoxD"/>
</dbReference>
<feature type="transmembrane region" description="Helical" evidence="1">
    <location>
        <begin position="135"/>
        <end position="157"/>
    </location>
</feature>
<dbReference type="EMBL" id="CP020477">
    <property type="protein sequence ID" value="ARM75214.1"/>
    <property type="molecule type" value="Genomic_DNA"/>
</dbReference>
<reference evidence="3 4" key="1">
    <citation type="submission" date="2017-03" db="EMBL/GenBank/DDBJ databases">
        <title>Sulfur activation and transportation mechanism of thermophilic Archaea Acidianus manzaensis YN-25.</title>
        <authorList>
            <person name="Ma Y."/>
            <person name="Yang Y."/>
            <person name="Xia J."/>
        </authorList>
    </citation>
    <scope>NUCLEOTIDE SEQUENCE [LARGE SCALE GENOMIC DNA]</scope>
    <source>
        <strain evidence="3 4">YN-25</strain>
    </source>
</reference>
<dbReference type="OrthoDB" id="199518at2157"/>
<dbReference type="AlphaFoldDB" id="A0A1W6JYD8"/>
<sequence length="184" mass="20490">MSKEQSAEFKRTEKMTRMEYLFPVRFAVGWMFLDGGLRKAVLKPAKLDPNSSSFVGGKLVNFLPHAGPFKPLLLMTLENRAFDVTFLTIFSYIEIIAGLFIIIGLLTRLAGLGALAMSVGFAPAYWLGSTCEDEWQIGALLTAGSVMLILTGAGRVWGLDYFLYKKFGDRGIANVPILKWIKLW</sequence>
<dbReference type="InterPro" id="IPR053663">
    <property type="entry name" value="TQO_large_subunit"/>
</dbReference>
<accession>A0A1W6JYD8</accession>
<proteinExistence type="predicted"/>
<keyword evidence="1" id="KW-0812">Transmembrane</keyword>
<gene>
    <name evidence="3" type="ORF">B6F84_03655</name>
</gene>